<dbReference type="Pfam" id="PF06737">
    <property type="entry name" value="Transglycosylas"/>
    <property type="match status" value="1"/>
</dbReference>
<dbReference type="InterPro" id="IPR011098">
    <property type="entry name" value="G5_dom"/>
</dbReference>
<dbReference type="PANTHER" id="PTHR39160">
    <property type="entry name" value="CELL WALL-BINDING PROTEIN YOCH"/>
    <property type="match status" value="1"/>
</dbReference>
<dbReference type="Gene3D" id="2.20.230.10">
    <property type="entry name" value="Resuscitation-promoting factor rpfb"/>
    <property type="match status" value="1"/>
</dbReference>
<keyword evidence="2" id="KW-0732">Signal</keyword>
<dbReference type="InterPro" id="IPR010618">
    <property type="entry name" value="RPF"/>
</dbReference>
<reference evidence="6 7" key="1">
    <citation type="submission" date="2016-10" db="EMBL/GenBank/DDBJ databases">
        <authorList>
            <person name="de Groot N.N."/>
        </authorList>
    </citation>
    <scope>NUCLEOTIDE SEQUENCE [LARGE SCALE GENOMIC DNA]</scope>
    <source>
        <strain evidence="6 7">DSM 44149</strain>
    </source>
</reference>
<dbReference type="Gene3D" id="1.10.530.10">
    <property type="match status" value="1"/>
</dbReference>
<keyword evidence="7" id="KW-1185">Reference proteome</keyword>
<evidence type="ECO:0000313" key="6">
    <source>
        <dbReference type="EMBL" id="SDN12132.1"/>
    </source>
</evidence>
<dbReference type="PROSITE" id="PS51109">
    <property type="entry name" value="G5"/>
    <property type="match status" value="1"/>
</dbReference>
<organism evidence="6 7">
    <name type="scientific">Allokutzneria albata</name>
    <name type="common">Kibdelosporangium albatum</name>
    <dbReference type="NCBI Taxonomy" id="211114"/>
    <lineage>
        <taxon>Bacteria</taxon>
        <taxon>Bacillati</taxon>
        <taxon>Actinomycetota</taxon>
        <taxon>Actinomycetes</taxon>
        <taxon>Pseudonocardiales</taxon>
        <taxon>Pseudonocardiaceae</taxon>
        <taxon>Allokutzneria</taxon>
    </lineage>
</organism>
<sequence length="444" mass="47664">MSDPGYEPHEDVTERTVEIPVVVDDADVHYGPVTDSRGGDIPGGQGASTLVGAVPESCRGNTGDQHDRSPLPGRPTSGPPVKSTMVRAAAAATLLVVTTGGATAVAMDKTVTITVDDEQRQVHTFAGTVDGALDSAGLSAGAKDALAPAAHAAIIDGSRIVLKRGRKLMLTVDGRKREVWTTALTVDEAMRHLGMRHDGALLSADRHQRIPLEGMALDLKTAKLVTLVDGGQPAREVATNATTVEELLREQNVALAQDDTVKPDAKTPLTGEKLQIEVTRIRFTESTEKVKIDPPEEKQEDSSMNKGEKEVVEEGEPGEKEVTYKEISVNGKRTKKEELRSKVLKEPKPRKVKVGTKPIADAAVWDRLAQCEATGNWSAVSANGRYHGGLQFDRQTWQAYGGGAYAPVASQATREQQIAIATKVRDRRGGYQAWPHCSAKLGLR</sequence>
<dbReference type="PANTHER" id="PTHR39160:SF4">
    <property type="entry name" value="RESUSCITATION-PROMOTING FACTOR RPFB"/>
    <property type="match status" value="1"/>
</dbReference>
<dbReference type="STRING" id="211114.SAMN04489726_5025"/>
<evidence type="ECO:0000256" key="2">
    <source>
        <dbReference type="ARBA" id="ARBA00022729"/>
    </source>
</evidence>
<evidence type="ECO:0000259" key="5">
    <source>
        <dbReference type="PROSITE" id="PS51109"/>
    </source>
</evidence>
<evidence type="ECO:0000256" key="1">
    <source>
        <dbReference type="ARBA" id="ARBA00010830"/>
    </source>
</evidence>
<dbReference type="InterPro" id="IPR023346">
    <property type="entry name" value="Lysozyme-like_dom_sf"/>
</dbReference>
<name>A0A1G9YSM8_ALLAB</name>
<accession>A0A1G9YSM8</accession>
<dbReference type="SMART" id="SM01208">
    <property type="entry name" value="G5"/>
    <property type="match status" value="1"/>
</dbReference>
<dbReference type="EMBL" id="LT629701">
    <property type="protein sequence ID" value="SDN12132.1"/>
    <property type="molecule type" value="Genomic_DNA"/>
</dbReference>
<gene>
    <name evidence="6" type="ORF">SAMN04489726_5025</name>
</gene>
<protein>
    <submittedName>
        <fullName evidence="6">Uncharacterized conserved protein YabE, contains G5 and tandem DUF348 domains</fullName>
    </submittedName>
</protein>
<feature type="region of interest" description="Disordered" evidence="4">
    <location>
        <begin position="1"/>
        <end position="82"/>
    </location>
</feature>
<proteinExistence type="inferred from homology"/>
<feature type="region of interest" description="Disordered" evidence="4">
    <location>
        <begin position="287"/>
        <end position="320"/>
    </location>
</feature>
<evidence type="ECO:0000313" key="7">
    <source>
        <dbReference type="Proteomes" id="UP000183376"/>
    </source>
</evidence>
<keyword evidence="3" id="KW-0378">Hydrolase</keyword>
<dbReference type="InterPro" id="IPR007137">
    <property type="entry name" value="DUF348"/>
</dbReference>
<dbReference type="eggNOG" id="COG3583">
    <property type="taxonomic scope" value="Bacteria"/>
</dbReference>
<evidence type="ECO:0000256" key="3">
    <source>
        <dbReference type="ARBA" id="ARBA00022801"/>
    </source>
</evidence>
<dbReference type="RefSeq" id="WP_052406902.1">
    <property type="nucleotide sequence ID" value="NZ_JOEF01000002.1"/>
</dbReference>
<dbReference type="Pfam" id="PF03990">
    <property type="entry name" value="DUF348"/>
    <property type="match status" value="3"/>
</dbReference>
<dbReference type="InterPro" id="IPR051933">
    <property type="entry name" value="Resuscitation_pf_RpfB"/>
</dbReference>
<dbReference type="Pfam" id="PF07501">
    <property type="entry name" value="G5"/>
    <property type="match status" value="1"/>
</dbReference>
<dbReference type="AlphaFoldDB" id="A0A1G9YSM8"/>
<dbReference type="SUPFAM" id="SSF53955">
    <property type="entry name" value="Lysozyme-like"/>
    <property type="match status" value="1"/>
</dbReference>
<dbReference type="GO" id="GO:0016787">
    <property type="term" value="F:hydrolase activity"/>
    <property type="evidence" value="ECO:0007669"/>
    <property type="project" value="UniProtKB-KW"/>
</dbReference>
<feature type="domain" description="G5" evidence="5">
    <location>
        <begin position="278"/>
        <end position="358"/>
    </location>
</feature>
<evidence type="ECO:0000256" key="4">
    <source>
        <dbReference type="SAM" id="MobiDB-lite"/>
    </source>
</evidence>
<feature type="compositionally biased region" description="Basic and acidic residues" evidence="4">
    <location>
        <begin position="1"/>
        <end position="17"/>
    </location>
</feature>
<comment type="similarity">
    <text evidence="1">Belongs to the transglycosylase family. Rpf subfamily.</text>
</comment>
<dbReference type="CDD" id="cd13925">
    <property type="entry name" value="RPF"/>
    <property type="match status" value="1"/>
</dbReference>
<dbReference type="Proteomes" id="UP000183376">
    <property type="component" value="Chromosome I"/>
</dbReference>
<dbReference type="OrthoDB" id="1404170at2"/>